<reference evidence="1 2" key="1">
    <citation type="submission" date="2016-11" db="EMBL/GenBank/DDBJ databases">
        <authorList>
            <person name="Jaros S."/>
            <person name="Januszkiewicz K."/>
            <person name="Wedrychowicz H."/>
        </authorList>
    </citation>
    <scope>NUCLEOTIDE SEQUENCE [LARGE SCALE GENOMIC DNA]</scope>
    <source>
        <strain evidence="1 2">NF2</strain>
    </source>
</reference>
<dbReference type="Gene3D" id="3.30.360.10">
    <property type="entry name" value="Dihydrodipicolinate Reductase, domain 2"/>
    <property type="match status" value="1"/>
</dbReference>
<organism evidence="1 2">
    <name type="scientific">Brevibacillus formosus</name>
    <dbReference type="NCBI Taxonomy" id="54913"/>
    <lineage>
        <taxon>Bacteria</taxon>
        <taxon>Bacillati</taxon>
        <taxon>Bacillota</taxon>
        <taxon>Bacilli</taxon>
        <taxon>Bacillales</taxon>
        <taxon>Paenibacillaceae</taxon>
        <taxon>Brevibacillus</taxon>
    </lineage>
</organism>
<dbReference type="RefSeq" id="WP_236841226.1">
    <property type="nucleotide sequence ID" value="NZ_CP018145.1"/>
</dbReference>
<protein>
    <submittedName>
        <fullName evidence="1">Uncharacterized protein</fullName>
    </submittedName>
</protein>
<name>A0A220MQR7_9BACL</name>
<dbReference type="AlphaFoldDB" id="A0A220MQR7"/>
<dbReference type="Proteomes" id="UP000197781">
    <property type="component" value="Chromosome"/>
</dbReference>
<accession>A0A220MQR7</accession>
<proteinExistence type="predicted"/>
<evidence type="ECO:0000313" key="1">
    <source>
        <dbReference type="EMBL" id="ASJ57401.1"/>
    </source>
</evidence>
<dbReference type="KEGG" id="bfm:BP422_00005"/>
<evidence type="ECO:0000313" key="2">
    <source>
        <dbReference type="Proteomes" id="UP000197781"/>
    </source>
</evidence>
<sequence>MELYGKAALRKEGDLLMKIMEHLHLEHFRQMEQLELQYYDAEFITPYQESYNWYLFRPDSVVAIEENERIIAFMNLLPVNKKQSIVHSNFHYPDVHAKIVSSSQMPTSYPFTVGYEAYFEKAKLVFQEADSQGQTESFLWEYTSSSKNALVLEPVNPYEESLHHAIQCFADHTTSFIDVDHAVESLELALALQKQLAR</sequence>
<gene>
    <name evidence="1" type="ORF">BP422_00005</name>
</gene>
<dbReference type="EMBL" id="CP018145">
    <property type="protein sequence ID" value="ASJ57401.1"/>
    <property type="molecule type" value="Genomic_DNA"/>
</dbReference>